<organism evidence="1 2">
    <name type="scientific">Lysinibacillus sphaericus (strain C3-41)</name>
    <dbReference type="NCBI Taxonomy" id="444177"/>
    <lineage>
        <taxon>Bacteria</taxon>
        <taxon>Bacillati</taxon>
        <taxon>Bacillota</taxon>
        <taxon>Bacilli</taxon>
        <taxon>Bacillales</taxon>
        <taxon>Bacillaceae</taxon>
        <taxon>Lysinibacillus</taxon>
    </lineage>
</organism>
<dbReference type="Proteomes" id="UP000002164">
    <property type="component" value="Plasmid pBsph"/>
</dbReference>
<keyword evidence="1" id="KW-0614">Plasmid</keyword>
<accession>B1I0C9</accession>
<geneLocation type="plasmid" evidence="1 2">
    <name>pBsph</name>
</geneLocation>
<protein>
    <submittedName>
        <fullName evidence="1">Uncharacterized protein</fullName>
    </submittedName>
</protein>
<name>B1I0C9_LYSSC</name>
<dbReference type="HOGENOM" id="CLU_2382697_0_0_9"/>
<sequence length="94" mass="10573">MQYLGGGEVEENLKKMKEKAYFYKGFGFHYLSAITNEDETVKGGSLFLIGKQMITLAVSNGYWTDHNGNPYKFKYRGRALYVGKIAVGFGNSDI</sequence>
<reference evidence="1 2" key="1">
    <citation type="journal article" date="2008" name="J. Bacteriol.">
        <title>Complete genome sequence of the mosquitocidal bacterium Bacillus sphaericus C3-41 and comparison with those of closely related Bacillus species.</title>
        <authorList>
            <person name="Hu X."/>
            <person name="Fan W."/>
            <person name="Han B."/>
            <person name="Liu H."/>
            <person name="Zheng D."/>
            <person name="Li Q."/>
            <person name="Dong W."/>
            <person name="Yan J."/>
            <person name="Gao M."/>
            <person name="Berry C."/>
            <person name="Yuan Z."/>
        </authorList>
    </citation>
    <scope>NUCLEOTIDE SEQUENCE [LARGE SCALE GENOMIC DNA]</scope>
    <source>
        <strain evidence="1 2">C3-41</strain>
        <plasmid evidence="1 2">pBsph</plasmid>
    </source>
</reference>
<proteinExistence type="predicted"/>
<dbReference type="EnsemblBacteria" id="ACA42288">
    <property type="protein sequence ID" value="ACA42288"/>
    <property type="gene ID" value="Bsph_p058"/>
</dbReference>
<dbReference type="EMBL" id="CP000818">
    <property type="protein sequence ID" value="ACA42288.1"/>
    <property type="molecule type" value="Genomic_DNA"/>
</dbReference>
<dbReference type="KEGG" id="lsp:Bsph_p058"/>
<evidence type="ECO:0000313" key="2">
    <source>
        <dbReference type="Proteomes" id="UP000002164"/>
    </source>
</evidence>
<gene>
    <name evidence="1" type="ordered locus">Bsph_p058</name>
</gene>
<dbReference type="AlphaFoldDB" id="B1I0C9"/>
<evidence type="ECO:0000313" key="1">
    <source>
        <dbReference type="EMBL" id="ACA42288.1"/>
    </source>
</evidence>